<dbReference type="InterPro" id="IPR036770">
    <property type="entry name" value="Ankyrin_rpt-contain_sf"/>
</dbReference>
<dbReference type="EMBL" id="CAJZBQ010000062">
    <property type="protein sequence ID" value="CAG9335632.1"/>
    <property type="molecule type" value="Genomic_DNA"/>
</dbReference>
<accession>A0AAU9K9F3</accession>
<dbReference type="SUPFAM" id="SSF48403">
    <property type="entry name" value="Ankyrin repeat"/>
    <property type="match status" value="1"/>
</dbReference>
<comment type="caution">
    <text evidence="1">The sequence shown here is derived from an EMBL/GenBank/DDBJ whole genome shotgun (WGS) entry which is preliminary data.</text>
</comment>
<evidence type="ECO:0000313" key="2">
    <source>
        <dbReference type="Proteomes" id="UP001162131"/>
    </source>
</evidence>
<gene>
    <name evidence="1" type="ORF">BSTOLATCC_MIC64097</name>
</gene>
<proteinExistence type="predicted"/>
<name>A0AAU9K9F3_9CILI</name>
<sequence>MGACCTSQKHVNLAKYVTGKLALAIDRQSLDKVKDVTVKYLKGKSPYKEPVININDPIFKINQCDMNALGYALYLGATDIFKYLVQEAKAKFSAMNRLYLQLGKRPIDVICELGHFALFEYYLPLYLKNEEVNDDANNEEESEELSIFAKSKTTKSHTQDKSKLVVPYSTMTPVQRIVDKGKFSMLRYVYEYFKDKPENSEFSVSYLDETTGENCGLIACRTGNLDIIRYLYEVCHVDFHILNKRKENAIQIAAVWSKKRKQKKFKDCIKYLVEVIGVDYTYEFEETLLVLEDKSIINYLEEKLQEDGFSVNKGKIDDKYSLSKNRVPPIPDPKLEAKLSKIKGSNFNFTELFREELVESKSEISSISAKYSKSFSMMNNESII</sequence>
<reference evidence="1" key="1">
    <citation type="submission" date="2021-09" db="EMBL/GenBank/DDBJ databases">
        <authorList>
            <consortium name="AG Swart"/>
            <person name="Singh M."/>
            <person name="Singh A."/>
            <person name="Seah K."/>
            <person name="Emmerich C."/>
        </authorList>
    </citation>
    <scope>NUCLEOTIDE SEQUENCE</scope>
    <source>
        <strain evidence="1">ATCC30299</strain>
    </source>
</reference>
<protein>
    <submittedName>
        <fullName evidence="1">Uncharacterized protein</fullName>
    </submittedName>
</protein>
<dbReference type="Gene3D" id="1.25.40.20">
    <property type="entry name" value="Ankyrin repeat-containing domain"/>
    <property type="match status" value="1"/>
</dbReference>
<organism evidence="1 2">
    <name type="scientific">Blepharisma stoltei</name>
    <dbReference type="NCBI Taxonomy" id="1481888"/>
    <lineage>
        <taxon>Eukaryota</taxon>
        <taxon>Sar</taxon>
        <taxon>Alveolata</taxon>
        <taxon>Ciliophora</taxon>
        <taxon>Postciliodesmatophora</taxon>
        <taxon>Heterotrichea</taxon>
        <taxon>Heterotrichida</taxon>
        <taxon>Blepharismidae</taxon>
        <taxon>Blepharisma</taxon>
    </lineage>
</organism>
<dbReference type="Proteomes" id="UP001162131">
    <property type="component" value="Unassembled WGS sequence"/>
</dbReference>
<evidence type="ECO:0000313" key="1">
    <source>
        <dbReference type="EMBL" id="CAG9335632.1"/>
    </source>
</evidence>
<dbReference type="AlphaFoldDB" id="A0AAU9K9F3"/>
<keyword evidence="2" id="KW-1185">Reference proteome</keyword>